<reference evidence="4 5" key="1">
    <citation type="submission" date="2024-10" db="EMBL/GenBank/DDBJ databases">
        <title>The Natural Products Discovery Center: Release of the First 8490 Sequenced Strains for Exploring Actinobacteria Biosynthetic Diversity.</title>
        <authorList>
            <person name="Kalkreuter E."/>
            <person name="Kautsar S.A."/>
            <person name="Yang D."/>
            <person name="Bader C.D."/>
            <person name="Teijaro C.N."/>
            <person name="Fluegel L."/>
            <person name="Davis C.M."/>
            <person name="Simpson J.R."/>
            <person name="Lauterbach L."/>
            <person name="Steele A.D."/>
            <person name="Gui C."/>
            <person name="Meng S."/>
            <person name="Li G."/>
            <person name="Viehrig K."/>
            <person name="Ye F."/>
            <person name="Su P."/>
            <person name="Kiefer A.F."/>
            <person name="Nichols A."/>
            <person name="Cepeda A.J."/>
            <person name="Yan W."/>
            <person name="Fan B."/>
            <person name="Jiang Y."/>
            <person name="Adhikari A."/>
            <person name="Zheng C.-J."/>
            <person name="Schuster L."/>
            <person name="Cowan T.M."/>
            <person name="Smanski M.J."/>
            <person name="Chevrette M.G."/>
            <person name="De Carvalho L.P.S."/>
            <person name="Shen B."/>
        </authorList>
    </citation>
    <scope>NUCLEOTIDE SEQUENCE [LARGE SCALE GENOMIC DNA]</scope>
    <source>
        <strain evidence="4 5">NPDC000087</strain>
    </source>
</reference>
<dbReference type="InterPro" id="IPR005754">
    <property type="entry name" value="Sortase"/>
</dbReference>
<protein>
    <submittedName>
        <fullName evidence="4">Class F sortase</fullName>
    </submittedName>
</protein>
<dbReference type="Gene3D" id="2.40.260.10">
    <property type="entry name" value="Sortase"/>
    <property type="match status" value="1"/>
</dbReference>
<dbReference type="InterPro" id="IPR042001">
    <property type="entry name" value="Sortase_F"/>
</dbReference>
<gene>
    <name evidence="4" type="ORF">ACFY35_28000</name>
</gene>
<keyword evidence="5" id="KW-1185">Reference proteome</keyword>
<name>A0ABW6WKW1_9ACTN</name>
<comment type="caution">
    <text evidence="4">The sequence shown here is derived from an EMBL/GenBank/DDBJ whole genome shotgun (WGS) entry which is preliminary data.</text>
</comment>
<dbReference type="SUPFAM" id="SSF63817">
    <property type="entry name" value="Sortase"/>
    <property type="match status" value="1"/>
</dbReference>
<evidence type="ECO:0000313" key="4">
    <source>
        <dbReference type="EMBL" id="MFF5293294.1"/>
    </source>
</evidence>
<feature type="region of interest" description="Disordered" evidence="2">
    <location>
        <begin position="1"/>
        <end position="49"/>
    </location>
</feature>
<keyword evidence="3" id="KW-0472">Membrane</keyword>
<proteinExistence type="predicted"/>
<sequence length="265" mass="28358">MAEPRIELAAPEIEVAEPEVPPLRTPAPQEPQRDAHYDRDRADSPVRKKNLGRRAALPALAATLAAFVVGTTYVAMATRAESPPDTDPDLGRWAATTQVVEGAGNPQRPAGDPFGSADVVASGAPTRVHIKSIGLDSPLETLHVVRGALQPPKRFDRAGWYADGTAPGDVGPAVIAGHVDSKAGPAIFYRLRELVPGDKIEVQRGGETVTFTVTRTAWYPKSAFPTGEVYGPTPDRQLRLITCGGVFNHKLRSYRDNLVVYAVAG</sequence>
<feature type="compositionally biased region" description="Basic and acidic residues" evidence="2">
    <location>
        <begin position="31"/>
        <end position="46"/>
    </location>
</feature>
<evidence type="ECO:0000256" key="1">
    <source>
        <dbReference type="ARBA" id="ARBA00022801"/>
    </source>
</evidence>
<dbReference type="InterPro" id="IPR023365">
    <property type="entry name" value="Sortase_dom-sf"/>
</dbReference>
<keyword evidence="3" id="KW-1133">Transmembrane helix</keyword>
<feature type="transmembrane region" description="Helical" evidence="3">
    <location>
        <begin position="55"/>
        <end position="76"/>
    </location>
</feature>
<dbReference type="EMBL" id="JBIAZU010000005">
    <property type="protein sequence ID" value="MFF5293294.1"/>
    <property type="molecule type" value="Genomic_DNA"/>
</dbReference>
<evidence type="ECO:0000256" key="2">
    <source>
        <dbReference type="SAM" id="MobiDB-lite"/>
    </source>
</evidence>
<accession>A0ABW6WKW1</accession>
<dbReference type="CDD" id="cd05829">
    <property type="entry name" value="Sortase_F"/>
    <property type="match status" value="1"/>
</dbReference>
<evidence type="ECO:0000313" key="5">
    <source>
        <dbReference type="Proteomes" id="UP001602245"/>
    </source>
</evidence>
<dbReference type="Proteomes" id="UP001602245">
    <property type="component" value="Unassembled WGS sequence"/>
</dbReference>
<feature type="compositionally biased region" description="Pro residues" evidence="2">
    <location>
        <begin position="19"/>
        <end position="29"/>
    </location>
</feature>
<keyword evidence="1" id="KW-0378">Hydrolase</keyword>
<dbReference type="Pfam" id="PF04203">
    <property type="entry name" value="Sortase"/>
    <property type="match status" value="1"/>
</dbReference>
<dbReference type="RefSeq" id="WP_245577673.1">
    <property type="nucleotide sequence ID" value="NZ_JBIAZU010000005.1"/>
</dbReference>
<keyword evidence="3" id="KW-0812">Transmembrane</keyword>
<evidence type="ECO:0000256" key="3">
    <source>
        <dbReference type="SAM" id="Phobius"/>
    </source>
</evidence>
<organism evidence="4 5">
    <name type="scientific">Paractinoplanes globisporus</name>
    <dbReference type="NCBI Taxonomy" id="113565"/>
    <lineage>
        <taxon>Bacteria</taxon>
        <taxon>Bacillati</taxon>
        <taxon>Actinomycetota</taxon>
        <taxon>Actinomycetes</taxon>
        <taxon>Micromonosporales</taxon>
        <taxon>Micromonosporaceae</taxon>
        <taxon>Paractinoplanes</taxon>
    </lineage>
</organism>